<dbReference type="InterPro" id="IPR035927">
    <property type="entry name" value="DUSP-like_sf"/>
</dbReference>
<gene>
    <name evidence="4" type="primary">UBP5</name>
    <name evidence="4" type="ORF">AK812_SmicGene37282</name>
</gene>
<dbReference type="Gene3D" id="3.30.2230.10">
    <property type="entry name" value="DUSP-like"/>
    <property type="match status" value="1"/>
</dbReference>
<dbReference type="Pfam" id="PF06337">
    <property type="entry name" value="DUSP"/>
    <property type="match status" value="1"/>
</dbReference>
<keyword evidence="5" id="KW-1185">Reference proteome</keyword>
<feature type="region of interest" description="Disordered" evidence="1">
    <location>
        <begin position="60"/>
        <end position="85"/>
    </location>
</feature>
<dbReference type="InterPro" id="IPR011760">
    <property type="entry name" value="PsdUridine_synth_TruD_insert"/>
</dbReference>
<reference evidence="4 5" key="1">
    <citation type="submission" date="2016-02" db="EMBL/GenBank/DDBJ databases">
        <title>Genome analysis of coral dinoflagellate symbionts highlights evolutionary adaptations to a symbiotic lifestyle.</title>
        <authorList>
            <person name="Aranda M."/>
            <person name="Li Y."/>
            <person name="Liew Y.J."/>
            <person name="Baumgarten S."/>
            <person name="Simakov O."/>
            <person name="Wilson M."/>
            <person name="Piel J."/>
            <person name="Ashoor H."/>
            <person name="Bougouffa S."/>
            <person name="Bajic V.B."/>
            <person name="Ryu T."/>
            <person name="Ravasi T."/>
            <person name="Bayer T."/>
            <person name="Micklem G."/>
            <person name="Kim H."/>
            <person name="Bhak J."/>
            <person name="Lajeunesse T.C."/>
            <person name="Voolstra C.R."/>
        </authorList>
    </citation>
    <scope>NUCLEOTIDE SEQUENCE [LARGE SCALE GENOMIC DNA]</scope>
    <source>
        <strain evidence="4 5">CCMP2467</strain>
    </source>
</reference>
<organism evidence="4 5">
    <name type="scientific">Symbiodinium microadriaticum</name>
    <name type="common">Dinoflagellate</name>
    <name type="synonym">Zooxanthella microadriatica</name>
    <dbReference type="NCBI Taxonomy" id="2951"/>
    <lineage>
        <taxon>Eukaryota</taxon>
        <taxon>Sar</taxon>
        <taxon>Alveolata</taxon>
        <taxon>Dinophyceae</taxon>
        <taxon>Suessiales</taxon>
        <taxon>Symbiodiniaceae</taxon>
        <taxon>Symbiodinium</taxon>
    </lineage>
</organism>
<evidence type="ECO:0000313" key="4">
    <source>
        <dbReference type="EMBL" id="OLP82084.1"/>
    </source>
</evidence>
<name>A0A1Q9CGM9_SYMMI</name>
<dbReference type="GO" id="GO:0004843">
    <property type="term" value="F:cysteine-type deubiquitinase activity"/>
    <property type="evidence" value="ECO:0007669"/>
    <property type="project" value="InterPro"/>
</dbReference>
<feature type="domain" description="DUSP" evidence="3">
    <location>
        <begin position="8"/>
        <end position="128"/>
    </location>
</feature>
<feature type="domain" description="TRUD" evidence="2">
    <location>
        <begin position="439"/>
        <end position="451"/>
    </location>
</feature>
<dbReference type="AlphaFoldDB" id="A0A1Q9CGM9"/>
<dbReference type="PROSITE" id="PS51283">
    <property type="entry name" value="DUSP"/>
    <property type="match status" value="1"/>
</dbReference>
<accession>A0A1Q9CGM9</accession>
<dbReference type="SMART" id="SM00695">
    <property type="entry name" value="DUSP"/>
    <property type="match status" value="1"/>
</dbReference>
<evidence type="ECO:0000256" key="1">
    <source>
        <dbReference type="SAM" id="MobiDB-lite"/>
    </source>
</evidence>
<proteinExistence type="predicted"/>
<dbReference type="PROSITE" id="PS50984">
    <property type="entry name" value="TRUD"/>
    <property type="match status" value="1"/>
</dbReference>
<dbReference type="EMBL" id="LSRX01001225">
    <property type="protein sequence ID" value="OLP82084.1"/>
    <property type="molecule type" value="Genomic_DNA"/>
</dbReference>
<keyword evidence="4" id="KW-0378">Hydrolase</keyword>
<dbReference type="SUPFAM" id="SSF143791">
    <property type="entry name" value="DUSP-like"/>
    <property type="match status" value="1"/>
</dbReference>
<dbReference type="Proteomes" id="UP000186817">
    <property type="component" value="Unassembled WGS sequence"/>
</dbReference>
<comment type="caution">
    <text evidence="4">The sequence shown here is derived from an EMBL/GenBank/DDBJ whole genome shotgun (WGS) entry which is preliminary data.</text>
</comment>
<dbReference type="GO" id="GO:0003723">
    <property type="term" value="F:RNA binding"/>
    <property type="evidence" value="ECO:0007669"/>
    <property type="project" value="InterPro"/>
</dbReference>
<dbReference type="GO" id="GO:0001522">
    <property type="term" value="P:pseudouridine synthesis"/>
    <property type="evidence" value="ECO:0007669"/>
    <property type="project" value="InterPro"/>
</dbReference>
<dbReference type="OrthoDB" id="313176at2759"/>
<evidence type="ECO:0000259" key="2">
    <source>
        <dbReference type="PROSITE" id="PS50984"/>
    </source>
</evidence>
<dbReference type="GO" id="GO:0009982">
    <property type="term" value="F:pseudouridine synthase activity"/>
    <property type="evidence" value="ECO:0007669"/>
    <property type="project" value="InterPro"/>
</dbReference>
<evidence type="ECO:0000313" key="5">
    <source>
        <dbReference type="Proteomes" id="UP000186817"/>
    </source>
</evidence>
<protein>
    <submittedName>
        <fullName evidence="4">Ubiquitin carboxyl-terminal hydrolase 5</fullName>
    </submittedName>
</protein>
<sequence length="451" mass="51683">MPADGSANDPQQQAQEVHEVLHGIGASLRPGDHWYVLSMRWWDLWRDYTLYDKPAVPAQPALSRSWSGTAKGERPAEIDNSDLLPRPDCTRLQSGLVENQDFILLHEEAWKKLHGWYGGGPALRRRVIGSSENQLRVELYPLCLTVFQVDDYGNPERDRPMQIMPSTHETVDQVIRDLLTNLDLRDPDGVHAVRLWHRPNFELDQTSLDSLEGWEQLEMESTLEDVADGASILLERSRGETWPFFQRLRLEYKRQNFKDPRDANVVLEVGDKIDASTTTEEQKWDSYQRDYVWKDVLHWYAATVAEAEETRLLVQFHNRPKPKGKSLSIASLLVEGEKAEPIEVGRNYESLDSRGNWHQVNITAENDDKTFEAQLLDEPSTWPVVQPENVRQLSMLTPEAEQAFEKVFARYGSNGVIERGGLRGLLSCATNEYIPEVEAFPNHFGFQSFAT</sequence>
<dbReference type="InterPro" id="IPR006615">
    <property type="entry name" value="Pept_C19_DUSP"/>
</dbReference>
<evidence type="ECO:0000259" key="3">
    <source>
        <dbReference type="PROSITE" id="PS51283"/>
    </source>
</evidence>